<protein>
    <submittedName>
        <fullName evidence="1">Uncharacterized protein</fullName>
    </submittedName>
</protein>
<keyword evidence="2" id="KW-1185">Reference proteome</keyword>
<comment type="caution">
    <text evidence="1">The sequence shown here is derived from an EMBL/GenBank/DDBJ whole genome shotgun (WGS) entry which is preliminary data.</text>
</comment>
<proteinExistence type="predicted"/>
<dbReference type="InterPro" id="IPR016024">
    <property type="entry name" value="ARM-type_fold"/>
</dbReference>
<dbReference type="EMBL" id="JARBJD010000214">
    <property type="protein sequence ID" value="KAK2946960.1"/>
    <property type="molecule type" value="Genomic_DNA"/>
</dbReference>
<organism evidence="1 2">
    <name type="scientific">Blattamonas nauphoetae</name>
    <dbReference type="NCBI Taxonomy" id="2049346"/>
    <lineage>
        <taxon>Eukaryota</taxon>
        <taxon>Metamonada</taxon>
        <taxon>Preaxostyla</taxon>
        <taxon>Oxymonadida</taxon>
        <taxon>Blattamonas</taxon>
    </lineage>
</organism>
<dbReference type="Proteomes" id="UP001281761">
    <property type="component" value="Unassembled WGS sequence"/>
</dbReference>
<evidence type="ECO:0000313" key="2">
    <source>
        <dbReference type="Proteomes" id="UP001281761"/>
    </source>
</evidence>
<evidence type="ECO:0000313" key="1">
    <source>
        <dbReference type="EMBL" id="KAK2946960.1"/>
    </source>
</evidence>
<reference evidence="1 2" key="1">
    <citation type="journal article" date="2022" name="bioRxiv">
        <title>Genomics of Preaxostyla Flagellates Illuminates Evolutionary Transitions and the Path Towards Mitochondrial Loss.</title>
        <authorList>
            <person name="Novak L.V.F."/>
            <person name="Treitli S.C."/>
            <person name="Pyrih J."/>
            <person name="Halakuc P."/>
            <person name="Pipaliya S.V."/>
            <person name="Vacek V."/>
            <person name="Brzon O."/>
            <person name="Soukal P."/>
            <person name="Eme L."/>
            <person name="Dacks J.B."/>
            <person name="Karnkowska A."/>
            <person name="Elias M."/>
            <person name="Hampl V."/>
        </authorList>
    </citation>
    <scope>NUCLEOTIDE SEQUENCE [LARGE SCALE GENOMIC DNA]</scope>
    <source>
        <strain evidence="1">NAU3</strain>
        <tissue evidence="1">Gut</tissue>
    </source>
</reference>
<dbReference type="SUPFAM" id="SSF48371">
    <property type="entry name" value="ARM repeat"/>
    <property type="match status" value="1"/>
</dbReference>
<sequence>MTILDSHPSTFLETPSSDCSAFVNWNKEKLVSELEKTVIFCSLVATVKIQPALDVSLEAKAARFLEFVTPKGSQSADAFFCCFAQIVDESLTNFVQFLGILISTPSQVITTAAMKMLRTLFEWCSPKIHIHLIKADLIPQIITTLNTHNILLPDRESINTNLMKIITNSFCLATPLSLDQLEVNDRNEQQAVYEAVLQQVLVPSENYISHLCGSRFSIINCDQFEHFLIFLARILGICPYHQPTMDFVLHMPVFLTIPSCLTFFDFDRSIWAFLYRMNNTQREWNRKMGEVQQIGKTVTRMLKMEGIEDVMEEKLQNDRNAFIGDQMVAKVITLNSDLGMNLPRRG</sequence>
<gene>
    <name evidence="1" type="ORF">BLNAU_18118</name>
</gene>
<accession>A0ABQ9X9T5</accession>
<name>A0ABQ9X9T5_9EUKA</name>